<dbReference type="AlphaFoldDB" id="A0A8A4TIV2"/>
<keyword evidence="1" id="KW-0812">Transmembrane</keyword>
<feature type="transmembrane region" description="Helical" evidence="1">
    <location>
        <begin position="239"/>
        <end position="260"/>
    </location>
</feature>
<sequence length="567" mass="63197">MLVWLWLLAAWDGTGLVPHRHDLDNSEFTSIDAWRFSDRGSVALAEGTADVAALPIVIAGEPLTEITHYWLVREVAVSGTPRSFDFLSIHVTGLVSAYEVYWDGALVLRNGVVGDAPDSEEPGRNRGDAMIPAEAGGPGIHLLAIRVSNHFRPIPAAVPVASLGYAGIREMLWVDSFYIRLINLGIFLLSALLSLALFWAGPGHRAYLLFAACCAAYIAEVLMTLFLQYGLPWPLARNALLLGRTLHPLAGFLLGAFFLYQYRVPYKRALLAWTFALHLLVLVPWAGLSPGWAYLLPLVFVLKAMQQREPGSFSSFLGVAVAASAMIFSRGEAFFAYSAAMILFVFCIVFGMTRRIAEQERRHERARLRSAHLETQLLKKVIQPHFLMNSLLSLISYIEEAPDRAVVMIRALSREFQIVNRIADAKTIYLAEEIDLCKAHLTVMAFRKDVDFAFEHPEPIPEIRIPPMIFHTLVENGVTHAFRPGEGGSFRLSHSREGARVRLRLCNDGSRLRGVDNADSSRTDGLGTRYVKSRLAECFPGRWELRAGLVAGVWCVDIEFEVHERDS</sequence>
<evidence type="ECO:0000256" key="1">
    <source>
        <dbReference type="SAM" id="Phobius"/>
    </source>
</evidence>
<dbReference type="EMBL" id="CP071793">
    <property type="protein sequence ID" value="QTD49533.1"/>
    <property type="molecule type" value="Genomic_DNA"/>
</dbReference>
<gene>
    <name evidence="3" type="ORF">J3U87_28435</name>
</gene>
<feature type="transmembrane region" description="Helical" evidence="1">
    <location>
        <begin position="177"/>
        <end position="200"/>
    </location>
</feature>
<dbReference type="Pfam" id="PF06580">
    <property type="entry name" value="His_kinase"/>
    <property type="match status" value="1"/>
</dbReference>
<keyword evidence="1" id="KW-0472">Membrane</keyword>
<keyword evidence="1" id="KW-1133">Transmembrane helix</keyword>
<dbReference type="InterPro" id="IPR050640">
    <property type="entry name" value="Bact_2-comp_sensor_kinase"/>
</dbReference>
<organism evidence="3 4">
    <name type="scientific">Sulfidibacter corallicola</name>
    <dbReference type="NCBI Taxonomy" id="2818388"/>
    <lineage>
        <taxon>Bacteria</taxon>
        <taxon>Pseudomonadati</taxon>
        <taxon>Acidobacteriota</taxon>
        <taxon>Holophagae</taxon>
        <taxon>Acanthopleuribacterales</taxon>
        <taxon>Acanthopleuribacteraceae</taxon>
        <taxon>Sulfidibacter</taxon>
    </lineage>
</organism>
<dbReference type="InterPro" id="IPR036890">
    <property type="entry name" value="HATPase_C_sf"/>
</dbReference>
<keyword evidence="3" id="KW-0418">Kinase</keyword>
<dbReference type="GO" id="GO:0016020">
    <property type="term" value="C:membrane"/>
    <property type="evidence" value="ECO:0007669"/>
    <property type="project" value="InterPro"/>
</dbReference>
<dbReference type="PANTHER" id="PTHR34220:SF7">
    <property type="entry name" value="SENSOR HISTIDINE KINASE YPDA"/>
    <property type="match status" value="1"/>
</dbReference>
<evidence type="ECO:0000259" key="2">
    <source>
        <dbReference type="Pfam" id="PF06580"/>
    </source>
</evidence>
<feature type="domain" description="Signal transduction histidine kinase internal region" evidence="2">
    <location>
        <begin position="374"/>
        <end position="448"/>
    </location>
</feature>
<protein>
    <submittedName>
        <fullName evidence="3">Histidine kinase</fullName>
    </submittedName>
</protein>
<proteinExistence type="predicted"/>
<dbReference type="PANTHER" id="PTHR34220">
    <property type="entry name" value="SENSOR HISTIDINE KINASE YPDA"/>
    <property type="match status" value="1"/>
</dbReference>
<dbReference type="SUPFAM" id="SSF55874">
    <property type="entry name" value="ATPase domain of HSP90 chaperone/DNA topoisomerase II/histidine kinase"/>
    <property type="match status" value="1"/>
</dbReference>
<feature type="transmembrane region" description="Helical" evidence="1">
    <location>
        <begin position="206"/>
        <end position="227"/>
    </location>
</feature>
<feature type="transmembrane region" description="Helical" evidence="1">
    <location>
        <begin position="334"/>
        <end position="353"/>
    </location>
</feature>
<dbReference type="GO" id="GO:0000155">
    <property type="term" value="F:phosphorelay sensor kinase activity"/>
    <property type="evidence" value="ECO:0007669"/>
    <property type="project" value="InterPro"/>
</dbReference>
<dbReference type="InterPro" id="IPR010559">
    <property type="entry name" value="Sig_transdc_His_kin_internal"/>
</dbReference>
<evidence type="ECO:0000313" key="4">
    <source>
        <dbReference type="Proteomes" id="UP000663929"/>
    </source>
</evidence>
<feature type="transmembrane region" description="Helical" evidence="1">
    <location>
        <begin position="272"/>
        <end position="299"/>
    </location>
</feature>
<evidence type="ECO:0000313" key="3">
    <source>
        <dbReference type="EMBL" id="QTD49533.1"/>
    </source>
</evidence>
<dbReference type="KEGG" id="scor:J3U87_28435"/>
<accession>A0A8A4TIV2</accession>
<keyword evidence="4" id="KW-1185">Reference proteome</keyword>
<dbReference type="Proteomes" id="UP000663929">
    <property type="component" value="Chromosome"/>
</dbReference>
<reference evidence="3" key="1">
    <citation type="submission" date="2021-03" db="EMBL/GenBank/DDBJ databases">
        <title>Acanthopleuribacteraceae sp. M133.</title>
        <authorList>
            <person name="Wang G."/>
        </authorList>
    </citation>
    <scope>NUCLEOTIDE SEQUENCE</scope>
    <source>
        <strain evidence="3">M133</strain>
    </source>
</reference>
<dbReference type="Gene3D" id="3.30.565.10">
    <property type="entry name" value="Histidine kinase-like ATPase, C-terminal domain"/>
    <property type="match status" value="1"/>
</dbReference>
<dbReference type="RefSeq" id="WP_237379165.1">
    <property type="nucleotide sequence ID" value="NZ_CP071793.1"/>
</dbReference>
<name>A0A8A4TIV2_SULCO</name>
<keyword evidence="3" id="KW-0808">Transferase</keyword>